<proteinExistence type="predicted"/>
<evidence type="ECO:0000256" key="1">
    <source>
        <dbReference type="SAM" id="MobiDB-lite"/>
    </source>
</evidence>
<protein>
    <submittedName>
        <fullName evidence="2">Uncharacterized protein</fullName>
    </submittedName>
</protein>
<organism evidence="2 3">
    <name type="scientific">Liparis tanakae</name>
    <name type="common">Tanaka's snailfish</name>
    <dbReference type="NCBI Taxonomy" id="230148"/>
    <lineage>
        <taxon>Eukaryota</taxon>
        <taxon>Metazoa</taxon>
        <taxon>Chordata</taxon>
        <taxon>Craniata</taxon>
        <taxon>Vertebrata</taxon>
        <taxon>Euteleostomi</taxon>
        <taxon>Actinopterygii</taxon>
        <taxon>Neopterygii</taxon>
        <taxon>Teleostei</taxon>
        <taxon>Neoteleostei</taxon>
        <taxon>Acanthomorphata</taxon>
        <taxon>Eupercaria</taxon>
        <taxon>Perciformes</taxon>
        <taxon>Cottioidei</taxon>
        <taxon>Cottales</taxon>
        <taxon>Liparidae</taxon>
        <taxon>Liparis</taxon>
    </lineage>
</organism>
<name>A0A4Z2FKS2_9TELE</name>
<dbReference type="EMBL" id="SRLO01001082">
    <property type="protein sequence ID" value="TNN41759.1"/>
    <property type="molecule type" value="Genomic_DNA"/>
</dbReference>
<gene>
    <name evidence="2" type="ORF">EYF80_048067</name>
</gene>
<comment type="caution">
    <text evidence="2">The sequence shown here is derived from an EMBL/GenBank/DDBJ whole genome shotgun (WGS) entry which is preliminary data.</text>
</comment>
<dbReference type="AlphaFoldDB" id="A0A4Z2FKS2"/>
<sequence length="296" mass="32600">MVTIIGPRPLRAPRLQITPTSSPCEQLCFPTLDLLQSSSDLSPPSHSTSSSRILTPASASPIAALFITASAVVKPACRHTTVPALLLKRSSHTVPHSPWMKTSTRPRSDRPSTLTSRTEPARGLLPPLPLLWPRPLPRGPFFSPSHRRSSRVLGGVGSIGGLRDDVVAFRLQYGARGVVNASGRSEYREEEVRAVWGSLRDEVKGWEVISLYSHSPEVTFSFRDIRRLEQKQWDMNPNSPTNEFGFLPIDNHKPAHEIPEDVESVEVGHLAASVDVASRHRLAQLVGVSEDRQDVV</sequence>
<accession>A0A4Z2FKS2</accession>
<evidence type="ECO:0000313" key="3">
    <source>
        <dbReference type="Proteomes" id="UP000314294"/>
    </source>
</evidence>
<keyword evidence="3" id="KW-1185">Reference proteome</keyword>
<feature type="compositionally biased region" description="Polar residues" evidence="1">
    <location>
        <begin position="100"/>
        <end position="118"/>
    </location>
</feature>
<evidence type="ECO:0000313" key="2">
    <source>
        <dbReference type="EMBL" id="TNN41759.1"/>
    </source>
</evidence>
<reference evidence="2 3" key="1">
    <citation type="submission" date="2019-03" db="EMBL/GenBank/DDBJ databases">
        <title>First draft genome of Liparis tanakae, snailfish: a comprehensive survey of snailfish specific genes.</title>
        <authorList>
            <person name="Kim W."/>
            <person name="Song I."/>
            <person name="Jeong J.-H."/>
            <person name="Kim D."/>
            <person name="Kim S."/>
            <person name="Ryu S."/>
            <person name="Song J.Y."/>
            <person name="Lee S.K."/>
        </authorList>
    </citation>
    <scope>NUCLEOTIDE SEQUENCE [LARGE SCALE GENOMIC DNA]</scope>
    <source>
        <tissue evidence="2">Muscle</tissue>
    </source>
</reference>
<dbReference type="Proteomes" id="UP000314294">
    <property type="component" value="Unassembled WGS sequence"/>
</dbReference>
<feature type="region of interest" description="Disordered" evidence="1">
    <location>
        <begin position="93"/>
        <end position="122"/>
    </location>
</feature>